<name>A0A7J7FUG7_CAMSI</name>
<protein>
    <submittedName>
        <fullName evidence="1">Uncharacterized protein</fullName>
    </submittedName>
</protein>
<gene>
    <name evidence="1" type="ORF">HYC85_028176</name>
</gene>
<sequence>MDNLKVVDPCPEYSARTYFLRPQLVEFSSKGMWCDWMHSRSTADIAWRSPWLILAKMSYSMSRQPGIQLIGLTHCLFYFPFRFRHQFGHDQICPNEGIKYPTSFPIRGSYLPRYLSTWNTREFLALALTFSSILLDEYLVWLEDEEQIRLTSITETSTGMKKRRRTDT</sequence>
<dbReference type="EMBL" id="JACBKZ010000014">
    <property type="protein sequence ID" value="KAF5932005.1"/>
    <property type="molecule type" value="Genomic_DNA"/>
</dbReference>
<accession>A0A7J7FUG7</accession>
<reference evidence="2" key="1">
    <citation type="journal article" date="2020" name="Nat. Commun.">
        <title>Genome assembly of wild tea tree DASZ reveals pedigree and selection history of tea varieties.</title>
        <authorList>
            <person name="Zhang W."/>
            <person name="Zhang Y."/>
            <person name="Qiu H."/>
            <person name="Guo Y."/>
            <person name="Wan H."/>
            <person name="Zhang X."/>
            <person name="Scossa F."/>
            <person name="Alseekh S."/>
            <person name="Zhang Q."/>
            <person name="Wang P."/>
            <person name="Xu L."/>
            <person name="Schmidt M.H."/>
            <person name="Jia X."/>
            <person name="Li D."/>
            <person name="Zhu A."/>
            <person name="Guo F."/>
            <person name="Chen W."/>
            <person name="Ni D."/>
            <person name="Usadel B."/>
            <person name="Fernie A.R."/>
            <person name="Wen W."/>
        </authorList>
    </citation>
    <scope>NUCLEOTIDE SEQUENCE [LARGE SCALE GENOMIC DNA]</scope>
    <source>
        <strain evidence="2">cv. G240</strain>
    </source>
</reference>
<keyword evidence="2" id="KW-1185">Reference proteome</keyword>
<organism evidence="1 2">
    <name type="scientific">Camellia sinensis</name>
    <name type="common">Tea plant</name>
    <name type="synonym">Thea sinensis</name>
    <dbReference type="NCBI Taxonomy" id="4442"/>
    <lineage>
        <taxon>Eukaryota</taxon>
        <taxon>Viridiplantae</taxon>
        <taxon>Streptophyta</taxon>
        <taxon>Embryophyta</taxon>
        <taxon>Tracheophyta</taxon>
        <taxon>Spermatophyta</taxon>
        <taxon>Magnoliopsida</taxon>
        <taxon>eudicotyledons</taxon>
        <taxon>Gunneridae</taxon>
        <taxon>Pentapetalae</taxon>
        <taxon>asterids</taxon>
        <taxon>Ericales</taxon>
        <taxon>Theaceae</taxon>
        <taxon>Camellia</taxon>
    </lineage>
</organism>
<comment type="caution">
    <text evidence="1">The sequence shown here is derived from an EMBL/GenBank/DDBJ whole genome shotgun (WGS) entry which is preliminary data.</text>
</comment>
<evidence type="ECO:0000313" key="1">
    <source>
        <dbReference type="EMBL" id="KAF5932005.1"/>
    </source>
</evidence>
<evidence type="ECO:0000313" key="2">
    <source>
        <dbReference type="Proteomes" id="UP000593564"/>
    </source>
</evidence>
<dbReference type="AlphaFoldDB" id="A0A7J7FUG7"/>
<proteinExistence type="predicted"/>
<reference evidence="1 2" key="2">
    <citation type="submission" date="2020-07" db="EMBL/GenBank/DDBJ databases">
        <title>Genome assembly of wild tea tree DASZ reveals pedigree and selection history of tea varieties.</title>
        <authorList>
            <person name="Zhang W."/>
        </authorList>
    </citation>
    <scope>NUCLEOTIDE SEQUENCE [LARGE SCALE GENOMIC DNA]</scope>
    <source>
        <strain evidence="2">cv. G240</strain>
        <tissue evidence="1">Leaf</tissue>
    </source>
</reference>
<dbReference type="Proteomes" id="UP000593564">
    <property type="component" value="Unassembled WGS sequence"/>
</dbReference>